<protein>
    <submittedName>
        <fullName evidence="1">Uncharacterized protein</fullName>
    </submittedName>
</protein>
<organism evidence="1 2">
    <name type="scientific">Streptomyces nanshensis</name>
    <dbReference type="NCBI Taxonomy" id="518642"/>
    <lineage>
        <taxon>Bacteria</taxon>
        <taxon>Bacillati</taxon>
        <taxon>Actinomycetota</taxon>
        <taxon>Actinomycetes</taxon>
        <taxon>Kitasatosporales</taxon>
        <taxon>Streptomycetaceae</taxon>
        <taxon>Streptomyces</taxon>
    </lineage>
</organism>
<reference evidence="1 2" key="1">
    <citation type="journal article" date="2016" name="Front. Microbiol.">
        <title>Comparative Genomics Analysis of Streptomyces Species Reveals Their Adaptation to the Marine Environment and Their Diversity at the Genomic Level.</title>
        <authorList>
            <person name="Tian X."/>
            <person name="Zhang Z."/>
            <person name="Yang T."/>
            <person name="Chen M."/>
            <person name="Li J."/>
            <person name="Chen F."/>
            <person name="Yang J."/>
            <person name="Li W."/>
            <person name="Zhang B."/>
            <person name="Zhang Z."/>
            <person name="Wu J."/>
            <person name="Zhang C."/>
            <person name="Long L."/>
            <person name="Xiao J."/>
        </authorList>
    </citation>
    <scope>NUCLEOTIDE SEQUENCE [LARGE SCALE GENOMIC DNA]</scope>
    <source>
        <strain evidence="1 2">SCSIO M10372</strain>
    </source>
</reference>
<dbReference type="EMBL" id="LJGZ01000094">
    <property type="protein sequence ID" value="OEV18134.1"/>
    <property type="molecule type" value="Genomic_DNA"/>
</dbReference>
<keyword evidence="2" id="KW-1185">Reference proteome</keyword>
<sequence>MSPLKVLPSIAKVPSGRRAPRWRLESLPVRRPLPHSAASTTRSRVCTGLTFSQEAPLRPAL</sequence>
<dbReference type="AlphaFoldDB" id="A0A1E7LPK0"/>
<evidence type="ECO:0000313" key="2">
    <source>
        <dbReference type="Proteomes" id="UP000175971"/>
    </source>
</evidence>
<dbReference type="Proteomes" id="UP000175971">
    <property type="component" value="Unassembled WGS sequence"/>
</dbReference>
<accession>A0A1E7LPK0</accession>
<name>A0A1E7LPK0_9ACTN</name>
<proteinExistence type="predicted"/>
<comment type="caution">
    <text evidence="1">The sequence shown here is derived from an EMBL/GenBank/DDBJ whole genome shotgun (WGS) entry which is preliminary data.</text>
</comment>
<evidence type="ECO:0000313" key="1">
    <source>
        <dbReference type="EMBL" id="OEV18134.1"/>
    </source>
</evidence>
<gene>
    <name evidence="1" type="ORF">AN221_23560</name>
</gene>